<dbReference type="InParanoid" id="B8MSG7"/>
<evidence type="ECO:0000313" key="3">
    <source>
        <dbReference type="EMBL" id="EED11962.1"/>
    </source>
</evidence>
<dbReference type="AlphaFoldDB" id="B8MSG7"/>
<evidence type="ECO:0000313" key="4">
    <source>
        <dbReference type="Proteomes" id="UP000001745"/>
    </source>
</evidence>
<proteinExistence type="predicted"/>
<dbReference type="Gene3D" id="3.40.50.1820">
    <property type="entry name" value="alpha/beta hydrolase"/>
    <property type="match status" value="1"/>
</dbReference>
<dbReference type="Pfam" id="PF03959">
    <property type="entry name" value="FSH1"/>
    <property type="match status" value="1"/>
</dbReference>
<dbReference type="Proteomes" id="UP000001745">
    <property type="component" value="Unassembled WGS sequence"/>
</dbReference>
<dbReference type="GO" id="GO:0019748">
    <property type="term" value="P:secondary metabolic process"/>
    <property type="evidence" value="ECO:0007669"/>
    <property type="project" value="TreeGrafter"/>
</dbReference>
<gene>
    <name evidence="3" type="ORF">TSTA_000390</name>
</gene>
<keyword evidence="4" id="KW-1185">Reference proteome</keyword>
<dbReference type="PANTHER" id="PTHR48070:SF7">
    <property type="entry name" value="SERINE HYDROLASE FSH DOMAIN-CONTAINING PROTEIN-RELATED"/>
    <property type="match status" value="1"/>
</dbReference>
<protein>
    <recommendedName>
        <fullName evidence="2">Serine hydrolase domain-containing protein</fullName>
    </recommendedName>
</protein>
<dbReference type="PANTHER" id="PTHR48070">
    <property type="entry name" value="ESTERASE OVCA2"/>
    <property type="match status" value="1"/>
</dbReference>
<accession>B8MSG7</accession>
<dbReference type="VEuPathDB" id="FungiDB:TSTA_000390"/>
<sequence>MKFLCLHGNGTNSNIMRMQTASLRYELEDGHEYEFVEAAIPATMSQGIETFSTPDQSFYAFYNPEELSTLQVTIAQLDEYITAEGPFDVVMGFSAGAVLAASYILQKQQQQGHDTPPFKCGIFLSSALSAAEMNYLGWLHSDDNDEGGHLTIRLPTVHIWGANDQTAPTGGADLSKLCDPAQRLIVIHDGTHELPRGEHMTQAVHAIRRALYAASQYEK</sequence>
<dbReference type="RefSeq" id="XP_002487616.1">
    <property type="nucleotide sequence ID" value="XM_002487571.1"/>
</dbReference>
<dbReference type="HOGENOM" id="CLU_051938_4_0_1"/>
<evidence type="ECO:0000259" key="2">
    <source>
        <dbReference type="Pfam" id="PF03959"/>
    </source>
</evidence>
<feature type="domain" description="Serine hydrolase" evidence="2">
    <location>
        <begin position="2"/>
        <end position="203"/>
    </location>
</feature>
<dbReference type="PhylomeDB" id="B8MSG7"/>
<dbReference type="InterPro" id="IPR005645">
    <property type="entry name" value="FSH-like_dom"/>
</dbReference>
<dbReference type="GO" id="GO:0016787">
    <property type="term" value="F:hydrolase activity"/>
    <property type="evidence" value="ECO:0007669"/>
    <property type="project" value="UniProtKB-KW"/>
</dbReference>
<dbReference type="OMA" id="LPTVHIW"/>
<organism evidence="3 4">
    <name type="scientific">Talaromyces stipitatus (strain ATCC 10500 / CBS 375.48 / QM 6759 / NRRL 1006)</name>
    <name type="common">Penicillium stipitatum</name>
    <dbReference type="NCBI Taxonomy" id="441959"/>
    <lineage>
        <taxon>Eukaryota</taxon>
        <taxon>Fungi</taxon>
        <taxon>Dikarya</taxon>
        <taxon>Ascomycota</taxon>
        <taxon>Pezizomycotina</taxon>
        <taxon>Eurotiomycetes</taxon>
        <taxon>Eurotiomycetidae</taxon>
        <taxon>Eurotiales</taxon>
        <taxon>Trichocomaceae</taxon>
        <taxon>Talaromyces</taxon>
        <taxon>Talaromyces sect. Talaromyces</taxon>
    </lineage>
</organism>
<dbReference type="GO" id="GO:0005634">
    <property type="term" value="C:nucleus"/>
    <property type="evidence" value="ECO:0007669"/>
    <property type="project" value="TreeGrafter"/>
</dbReference>
<keyword evidence="1" id="KW-0378">Hydrolase</keyword>
<dbReference type="GO" id="GO:0005737">
    <property type="term" value="C:cytoplasm"/>
    <property type="evidence" value="ECO:0007669"/>
    <property type="project" value="TreeGrafter"/>
</dbReference>
<dbReference type="OrthoDB" id="414698at2759"/>
<dbReference type="EMBL" id="EQ962660">
    <property type="protein sequence ID" value="EED11962.1"/>
    <property type="molecule type" value="Genomic_DNA"/>
</dbReference>
<reference evidence="4" key="1">
    <citation type="journal article" date="2015" name="Genome Announc.">
        <title>Genome sequence of the AIDS-associated pathogen Penicillium marneffei (ATCC18224) and its near taxonomic relative Talaromyces stipitatus (ATCC10500).</title>
        <authorList>
            <person name="Nierman W.C."/>
            <person name="Fedorova-Abrams N.D."/>
            <person name="Andrianopoulos A."/>
        </authorList>
    </citation>
    <scope>NUCLEOTIDE SEQUENCE [LARGE SCALE GENOMIC DNA]</scope>
    <source>
        <strain evidence="4">ATCC 10500 / CBS 375.48 / QM 6759 / NRRL 1006</strain>
    </source>
</reference>
<dbReference type="SUPFAM" id="SSF53474">
    <property type="entry name" value="alpha/beta-Hydrolases"/>
    <property type="match status" value="1"/>
</dbReference>
<name>B8MSG7_TALSN</name>
<dbReference type="GeneID" id="8108662"/>
<dbReference type="InterPro" id="IPR029058">
    <property type="entry name" value="AB_hydrolase_fold"/>
</dbReference>
<dbReference type="InterPro" id="IPR050593">
    <property type="entry name" value="LovG"/>
</dbReference>
<dbReference type="eggNOG" id="KOG2551">
    <property type="taxonomic scope" value="Eukaryota"/>
</dbReference>
<evidence type="ECO:0000256" key="1">
    <source>
        <dbReference type="ARBA" id="ARBA00022801"/>
    </source>
</evidence>